<feature type="compositionally biased region" description="Basic residues" evidence="1">
    <location>
        <begin position="691"/>
        <end position="702"/>
    </location>
</feature>
<dbReference type="OrthoDB" id="630817at2759"/>
<evidence type="ECO:0000256" key="1">
    <source>
        <dbReference type="SAM" id="MobiDB-lite"/>
    </source>
</evidence>
<dbReference type="InterPro" id="IPR008581">
    <property type="entry name" value="DUF863_pln"/>
</dbReference>
<sequence length="804" mass="90913">MGTKIQTNAFLREYHSVIDLDGSTNNGIRSLHSENQIQNGQNPHSFMSRMCKNLGYDLEKVRRTILQHESIFRDQLRELHRLYGRQQELMNEIKKREINKDNMNEDKSHSSTFLSPIPREDAKRAWNSICSSSLAGCLSTSRTTFLDCKSVPLVPPTHDTRSLRKSEPWLSKGSTFPNGTYDMQERFPKLLGFGITPCDRDAKLSLGAVQTPQRNSDSSTFDLYFKRANHPEDFRITNPRGEISAYSGSNVNLVMKDFFHNSIDRTNRESSWSILGFRNERRGKEQPSDDYAGTSVAGKSCAFPQSLSADPRKQFLNCPLDIGTSLSGRKRKIFGVEISEGNDDPVEVASDKTSILDLNIRHDQENLRVVSFESSSYIANSCMRNLELGGKKPAEVLEKDSENSEKLQLMVPQHHIMLADSRNHEENLPWFLGNSQVSGDQSKGKTNSYFMNLDSLQNCSEKFFKKAEIADRKDRVNEINDGTGAKKILGFPISDRKVNMDEDVQKNQLETENIVLHKGLNNYISDLKHHIDLNLSLDEDAQSAPSLPKAIVKIATTEIDLEAPAIIESETDACPKESEKADVLQGPSEVSYEEGDKIAAEAILAMSMSEKDNTMDDDDDDDDDDACLKWFAEIISSQCDEEESIPNGMDDFEFMTLKLEETKEEERYHYLPVLSNNPSDDETGNDTLSKRSQRGLSRRGRQRKDFQRDILPGLVTLSRLEVTEDLQTFEELGFSQRTSTRNGRGRKRLGGSNTSPPTKTPSSTQSEQLVCQLGERSLMGWGKRTRRVPRQRCPNAFFSFPIKC</sequence>
<evidence type="ECO:0000313" key="2">
    <source>
        <dbReference type="EMBL" id="PIN00546.1"/>
    </source>
</evidence>
<dbReference type="PANTHER" id="PTHR33167:SF63">
    <property type="entry name" value="MYB-CC TYPE TRANSCRIPTION FACTOR LHEQLE-CONTAINING DOMAIN-CONTAINING PROTEIN"/>
    <property type="match status" value="1"/>
</dbReference>
<evidence type="ECO:0000313" key="3">
    <source>
        <dbReference type="Proteomes" id="UP000231279"/>
    </source>
</evidence>
<dbReference type="Proteomes" id="UP000231279">
    <property type="component" value="Unassembled WGS sequence"/>
</dbReference>
<accession>A0A2G9G5F3</accession>
<reference evidence="3" key="1">
    <citation type="journal article" date="2018" name="Gigascience">
        <title>Genome assembly of the Pink Ipe (Handroanthus impetiginosus, Bignoniaceae), a highly valued, ecologically keystone Neotropical timber forest tree.</title>
        <authorList>
            <person name="Silva-Junior O.B."/>
            <person name="Grattapaglia D."/>
            <person name="Novaes E."/>
            <person name="Collevatti R.G."/>
        </authorList>
    </citation>
    <scope>NUCLEOTIDE SEQUENCE [LARGE SCALE GENOMIC DNA]</scope>
    <source>
        <strain evidence="3">cv. UFG-1</strain>
    </source>
</reference>
<dbReference type="AlphaFoldDB" id="A0A2G9G5F3"/>
<dbReference type="EMBL" id="NKXS01006900">
    <property type="protein sequence ID" value="PIN00546.1"/>
    <property type="molecule type" value="Genomic_DNA"/>
</dbReference>
<dbReference type="Pfam" id="PF05904">
    <property type="entry name" value="DUF863"/>
    <property type="match status" value="1"/>
</dbReference>
<proteinExistence type="predicted"/>
<feature type="region of interest" description="Disordered" evidence="1">
    <location>
        <begin position="668"/>
        <end position="703"/>
    </location>
</feature>
<protein>
    <submittedName>
        <fullName evidence="2">Uncharacterized protein</fullName>
    </submittedName>
</protein>
<gene>
    <name evidence="2" type="ORF">CDL12_26952</name>
</gene>
<name>A0A2G9G5F3_9LAMI</name>
<feature type="region of interest" description="Disordered" evidence="1">
    <location>
        <begin position="733"/>
        <end position="767"/>
    </location>
</feature>
<organism evidence="2 3">
    <name type="scientific">Handroanthus impetiginosus</name>
    <dbReference type="NCBI Taxonomy" id="429701"/>
    <lineage>
        <taxon>Eukaryota</taxon>
        <taxon>Viridiplantae</taxon>
        <taxon>Streptophyta</taxon>
        <taxon>Embryophyta</taxon>
        <taxon>Tracheophyta</taxon>
        <taxon>Spermatophyta</taxon>
        <taxon>Magnoliopsida</taxon>
        <taxon>eudicotyledons</taxon>
        <taxon>Gunneridae</taxon>
        <taxon>Pentapetalae</taxon>
        <taxon>asterids</taxon>
        <taxon>lamiids</taxon>
        <taxon>Lamiales</taxon>
        <taxon>Bignoniaceae</taxon>
        <taxon>Crescentiina</taxon>
        <taxon>Tabebuia alliance</taxon>
        <taxon>Handroanthus</taxon>
    </lineage>
</organism>
<dbReference type="STRING" id="429701.A0A2G9G5F3"/>
<comment type="caution">
    <text evidence="2">The sequence shown here is derived from an EMBL/GenBank/DDBJ whole genome shotgun (WGS) entry which is preliminary data.</text>
</comment>
<dbReference type="PANTHER" id="PTHR33167">
    <property type="entry name" value="TRANSCRIPTION FACTOR, PUTATIVE (DUF863)-RELATED"/>
    <property type="match status" value="1"/>
</dbReference>
<feature type="compositionally biased region" description="Low complexity" evidence="1">
    <location>
        <begin position="752"/>
        <end position="764"/>
    </location>
</feature>
<keyword evidence="3" id="KW-1185">Reference proteome</keyword>